<dbReference type="InterPro" id="IPR009056">
    <property type="entry name" value="Cyt_c-like_dom"/>
</dbReference>
<feature type="domain" description="Cytochrome c" evidence="5">
    <location>
        <begin position="67"/>
        <end position="147"/>
    </location>
</feature>
<keyword evidence="4" id="KW-1133">Transmembrane helix</keyword>
<dbReference type="RefSeq" id="WP_216130958.1">
    <property type="nucleotide sequence ID" value="NZ_CP064782.1"/>
</dbReference>
<feature type="transmembrane region" description="Helical" evidence="4">
    <location>
        <begin position="12"/>
        <end position="33"/>
    </location>
</feature>
<evidence type="ECO:0000259" key="5">
    <source>
        <dbReference type="PROSITE" id="PS51007"/>
    </source>
</evidence>
<dbReference type="GO" id="GO:0046872">
    <property type="term" value="F:metal ion binding"/>
    <property type="evidence" value="ECO:0007669"/>
    <property type="project" value="UniProtKB-KW"/>
</dbReference>
<dbReference type="GO" id="GO:0020037">
    <property type="term" value="F:heme binding"/>
    <property type="evidence" value="ECO:0007669"/>
    <property type="project" value="InterPro"/>
</dbReference>
<keyword evidence="3" id="KW-0349">Heme</keyword>
<dbReference type="GO" id="GO:0009055">
    <property type="term" value="F:electron transfer activity"/>
    <property type="evidence" value="ECO:0007669"/>
    <property type="project" value="InterPro"/>
</dbReference>
<dbReference type="PROSITE" id="PS51007">
    <property type="entry name" value="CYTC"/>
    <property type="match status" value="1"/>
</dbReference>
<dbReference type="AlphaFoldDB" id="A0A975SPH9"/>
<evidence type="ECO:0000256" key="3">
    <source>
        <dbReference type="PROSITE-ProRule" id="PRU00433"/>
    </source>
</evidence>
<dbReference type="Proteomes" id="UP000683428">
    <property type="component" value="Chromosome"/>
</dbReference>
<protein>
    <submittedName>
        <fullName evidence="6">Cytochrome c5 family protein</fullName>
    </submittedName>
</protein>
<evidence type="ECO:0000313" key="6">
    <source>
        <dbReference type="EMBL" id="QWT50169.1"/>
    </source>
</evidence>
<accession>A0A975SPH9</accession>
<dbReference type="KEGG" id="aiq:Azoinq_06160"/>
<evidence type="ECO:0000313" key="7">
    <source>
        <dbReference type="Proteomes" id="UP000683428"/>
    </source>
</evidence>
<evidence type="ECO:0000256" key="4">
    <source>
        <dbReference type="SAM" id="Phobius"/>
    </source>
</evidence>
<keyword evidence="1 3" id="KW-0479">Metal-binding</keyword>
<dbReference type="Pfam" id="PF13442">
    <property type="entry name" value="Cytochrome_CBB3"/>
    <property type="match status" value="1"/>
</dbReference>
<sequence length="148" mass="15089">MSQQQDSSSSSILLWTIVGAVVLMLIAVPFAYLGKGNGSSNNDDAETRIAPVAQVEIQSGGADADSGKPKDGQTVVQTVCSACHGSGALGSPKIGDKAAWGPRIAQGKEALYHSALNGKNSMPARGGSATLTDDEVKGAVDYLISQAK</sequence>
<keyword evidence="4" id="KW-0812">Transmembrane</keyword>
<keyword evidence="7" id="KW-1185">Reference proteome</keyword>
<proteinExistence type="predicted"/>
<name>A0A975SPH9_9RHOO</name>
<evidence type="ECO:0000256" key="1">
    <source>
        <dbReference type="ARBA" id="ARBA00022723"/>
    </source>
</evidence>
<keyword evidence="2 3" id="KW-0408">Iron</keyword>
<dbReference type="PANTHER" id="PTHR40942">
    <property type="match status" value="1"/>
</dbReference>
<organism evidence="6 7">
    <name type="scientific">Azospira inquinata</name>
    <dbReference type="NCBI Taxonomy" id="2785627"/>
    <lineage>
        <taxon>Bacteria</taxon>
        <taxon>Pseudomonadati</taxon>
        <taxon>Pseudomonadota</taxon>
        <taxon>Betaproteobacteria</taxon>
        <taxon>Rhodocyclales</taxon>
        <taxon>Rhodocyclaceae</taxon>
        <taxon>Azospira</taxon>
    </lineage>
</organism>
<reference evidence="6" key="1">
    <citation type="submission" date="2020-11" db="EMBL/GenBank/DDBJ databases">
        <title>Azospira inquinata sp. nov.</title>
        <authorList>
            <person name="Moe W.M."/>
            <person name="Mikes M.C."/>
        </authorList>
    </citation>
    <scope>NUCLEOTIDE SEQUENCE</scope>
    <source>
        <strain evidence="6">Azo-3</strain>
    </source>
</reference>
<dbReference type="EMBL" id="CP064782">
    <property type="protein sequence ID" value="QWT50169.1"/>
    <property type="molecule type" value="Genomic_DNA"/>
</dbReference>
<gene>
    <name evidence="6" type="ORF">Azoinq_06160</name>
</gene>
<evidence type="ECO:0000256" key="2">
    <source>
        <dbReference type="ARBA" id="ARBA00023004"/>
    </source>
</evidence>
<keyword evidence="4" id="KW-0472">Membrane</keyword>
<dbReference type="PANTHER" id="PTHR40942:SF4">
    <property type="entry name" value="CYTOCHROME C5"/>
    <property type="match status" value="1"/>
</dbReference>